<evidence type="ECO:0000256" key="1">
    <source>
        <dbReference type="ARBA" id="ARBA00004685"/>
    </source>
</evidence>
<dbReference type="GO" id="GO:0043386">
    <property type="term" value="P:mycotoxin biosynthetic process"/>
    <property type="evidence" value="ECO:0007669"/>
    <property type="project" value="InterPro"/>
</dbReference>
<sequence length="259" mass="29354">MSAKLHDFFEKFRRGAYAPLNTNVGPDEAGGFAYRANSAMEEMHNVARGSLRTFLKPALQIFVVIALMVGSYIFGSYSSGQQSTSTGFVPTIPLKVDPGVFSDDHSWIGPGKESDILWAKEYQVMSDNKFIKIDKPENYGIPPGQQDSHGVNFYSISVYHQLHCLSLFRALVYDESLSHNDGDHRRALSQNRTWADWYHLGHCFNYLRQAIRCTVDTTLEFPPGNHTAKEHMATRTGNRQCRDISVLDEFVEQNRWIGP</sequence>
<dbReference type="EMBL" id="KV441553">
    <property type="protein sequence ID" value="OAG04535.1"/>
    <property type="molecule type" value="Genomic_DNA"/>
</dbReference>
<dbReference type="PANTHER" id="PTHR33365">
    <property type="entry name" value="YALI0B05434P"/>
    <property type="match status" value="1"/>
</dbReference>
<dbReference type="InterPro" id="IPR021765">
    <property type="entry name" value="UstYa-like"/>
</dbReference>
<dbReference type="PANTHER" id="PTHR33365:SF4">
    <property type="entry name" value="CYCLOCHLOROTINE BIOSYNTHESIS PROTEIN O"/>
    <property type="match status" value="1"/>
</dbReference>
<keyword evidence="4" id="KW-1185">Reference proteome</keyword>
<dbReference type="STRING" id="1460663.A0A177CAD0"/>
<gene>
    <name evidence="3" type="ORF">CC84DRAFT_1246632</name>
</gene>
<dbReference type="Proteomes" id="UP000077069">
    <property type="component" value="Unassembled WGS sequence"/>
</dbReference>
<organism evidence="3 4">
    <name type="scientific">Paraphaeosphaeria sporulosa</name>
    <dbReference type="NCBI Taxonomy" id="1460663"/>
    <lineage>
        <taxon>Eukaryota</taxon>
        <taxon>Fungi</taxon>
        <taxon>Dikarya</taxon>
        <taxon>Ascomycota</taxon>
        <taxon>Pezizomycotina</taxon>
        <taxon>Dothideomycetes</taxon>
        <taxon>Pleosporomycetidae</taxon>
        <taxon>Pleosporales</taxon>
        <taxon>Massarineae</taxon>
        <taxon>Didymosphaeriaceae</taxon>
        <taxon>Paraphaeosphaeria</taxon>
    </lineage>
</organism>
<accession>A0A177CAD0</accession>
<evidence type="ECO:0000313" key="3">
    <source>
        <dbReference type="EMBL" id="OAG04535.1"/>
    </source>
</evidence>
<dbReference type="AlphaFoldDB" id="A0A177CAD0"/>
<reference evidence="3 4" key="1">
    <citation type="submission" date="2016-05" db="EMBL/GenBank/DDBJ databases">
        <title>Comparative analysis of secretome profiles of manganese(II)-oxidizing ascomycete fungi.</title>
        <authorList>
            <consortium name="DOE Joint Genome Institute"/>
            <person name="Zeiner C.A."/>
            <person name="Purvine S.O."/>
            <person name="Zink E.M."/>
            <person name="Wu S."/>
            <person name="Pasa-Tolic L."/>
            <person name="Chaput D.L."/>
            <person name="Haridas S."/>
            <person name="Grigoriev I.V."/>
            <person name="Santelli C.M."/>
            <person name="Hansel C.M."/>
        </authorList>
    </citation>
    <scope>NUCLEOTIDE SEQUENCE [LARGE SCALE GENOMIC DNA]</scope>
    <source>
        <strain evidence="3 4">AP3s5-JAC2a</strain>
    </source>
</reference>
<dbReference type="Pfam" id="PF11807">
    <property type="entry name" value="UstYa"/>
    <property type="match status" value="1"/>
</dbReference>
<comment type="similarity">
    <text evidence="2">Belongs to the ustYa family.</text>
</comment>
<dbReference type="OrthoDB" id="3687641at2759"/>
<proteinExistence type="inferred from homology"/>
<evidence type="ECO:0008006" key="5">
    <source>
        <dbReference type="Google" id="ProtNLM"/>
    </source>
</evidence>
<protein>
    <recommendedName>
        <fullName evidence="5">Tat pathway signal sequence</fullName>
    </recommendedName>
</protein>
<evidence type="ECO:0000313" key="4">
    <source>
        <dbReference type="Proteomes" id="UP000077069"/>
    </source>
</evidence>
<comment type="pathway">
    <text evidence="1">Mycotoxin biosynthesis.</text>
</comment>
<dbReference type="GeneID" id="28767693"/>
<name>A0A177CAD0_9PLEO</name>
<dbReference type="InParanoid" id="A0A177CAD0"/>
<evidence type="ECO:0000256" key="2">
    <source>
        <dbReference type="ARBA" id="ARBA00035112"/>
    </source>
</evidence>
<dbReference type="RefSeq" id="XP_018034900.1">
    <property type="nucleotide sequence ID" value="XM_018184207.1"/>
</dbReference>